<organism evidence="1">
    <name type="scientific">Lepeophtheirus salmonis</name>
    <name type="common">Salmon louse</name>
    <name type="synonym">Caligus salmonis</name>
    <dbReference type="NCBI Taxonomy" id="72036"/>
    <lineage>
        <taxon>Eukaryota</taxon>
        <taxon>Metazoa</taxon>
        <taxon>Ecdysozoa</taxon>
        <taxon>Arthropoda</taxon>
        <taxon>Crustacea</taxon>
        <taxon>Multicrustacea</taxon>
        <taxon>Hexanauplia</taxon>
        <taxon>Copepoda</taxon>
        <taxon>Siphonostomatoida</taxon>
        <taxon>Caligidae</taxon>
        <taxon>Lepeophtheirus</taxon>
    </lineage>
</organism>
<proteinExistence type="predicted"/>
<dbReference type="EMBL" id="HACA01030108">
    <property type="protein sequence ID" value="CDW47469.1"/>
    <property type="molecule type" value="Transcribed_RNA"/>
</dbReference>
<dbReference type="AlphaFoldDB" id="A0A0K2VAG2"/>
<name>A0A0K2VAG2_LEPSM</name>
<reference evidence="1" key="1">
    <citation type="submission" date="2014-05" db="EMBL/GenBank/DDBJ databases">
        <authorList>
            <person name="Chronopoulou M."/>
        </authorList>
    </citation>
    <scope>NUCLEOTIDE SEQUENCE</scope>
    <source>
        <tissue evidence="1">Whole organism</tissue>
    </source>
</reference>
<evidence type="ECO:0000313" key="1">
    <source>
        <dbReference type="EMBL" id="CDW47469.1"/>
    </source>
</evidence>
<sequence>MTVQKLGTRFYDVDVAC</sequence>
<protein>
    <submittedName>
        <fullName evidence="1">Uncharacterized protein</fullName>
    </submittedName>
</protein>
<accession>A0A0K2VAG2</accession>